<organism evidence="1 2">
    <name type="scientific">Nakamurella panacisegetis</name>
    <dbReference type="NCBI Taxonomy" id="1090615"/>
    <lineage>
        <taxon>Bacteria</taxon>
        <taxon>Bacillati</taxon>
        <taxon>Actinomycetota</taxon>
        <taxon>Actinomycetes</taxon>
        <taxon>Nakamurellales</taxon>
        <taxon>Nakamurellaceae</taxon>
        <taxon>Nakamurella</taxon>
    </lineage>
</organism>
<accession>A0A1H0PBZ8</accession>
<dbReference type="Proteomes" id="UP000198741">
    <property type="component" value="Chromosome I"/>
</dbReference>
<keyword evidence="2" id="KW-1185">Reference proteome</keyword>
<evidence type="ECO:0000313" key="1">
    <source>
        <dbReference type="EMBL" id="SDP02178.1"/>
    </source>
</evidence>
<proteinExistence type="predicted"/>
<name>A0A1H0PBZ8_9ACTN</name>
<dbReference type="RefSeq" id="WP_157695398.1">
    <property type="nucleotide sequence ID" value="NZ_LT629710.1"/>
</dbReference>
<dbReference type="EMBL" id="LT629710">
    <property type="protein sequence ID" value="SDP02178.1"/>
    <property type="molecule type" value="Genomic_DNA"/>
</dbReference>
<dbReference type="Gene3D" id="3.40.1000.10">
    <property type="entry name" value="Mog1/PsbP, alpha/beta/alpha sandwich"/>
    <property type="match status" value="1"/>
</dbReference>
<evidence type="ECO:0008006" key="3">
    <source>
        <dbReference type="Google" id="ProtNLM"/>
    </source>
</evidence>
<dbReference type="AlphaFoldDB" id="A0A1H0PBZ8"/>
<protein>
    <recommendedName>
        <fullName evidence="3">Lipoprotein LpqN</fullName>
    </recommendedName>
</protein>
<reference evidence="1 2" key="1">
    <citation type="submission" date="2016-10" db="EMBL/GenBank/DDBJ databases">
        <authorList>
            <person name="de Groot N.N."/>
        </authorList>
    </citation>
    <scope>NUCLEOTIDE SEQUENCE [LARGE SCALE GENOMIC DNA]</scope>
    <source>
        <strain evidence="2">P4-7,KCTC 19426,CECT 7604</strain>
    </source>
</reference>
<sequence>MSNSTIRFPSEDFPALPAVSLVLPEEWSGVVVPATVLAAHRRVDEGQFVSNVIVRTQRVENTVDLQTAAAIVDEGVASLADVQDIGRAIIETAGRNGYAREFAFRHAEAGTLAQSWRIFVVEHDGVTDLVELVGTVSPARTLDLAEIRSIMDTALIGDRQPAVRS</sequence>
<evidence type="ECO:0000313" key="2">
    <source>
        <dbReference type="Proteomes" id="UP000198741"/>
    </source>
</evidence>
<dbReference type="OrthoDB" id="5146554at2"/>
<gene>
    <name evidence="1" type="ORF">SAMN04515671_2697</name>
</gene>
<dbReference type="STRING" id="1090615.SAMN04515671_2697"/>